<dbReference type="PANTHER" id="PTHR33630:SF9">
    <property type="entry name" value="CUTINASE 4"/>
    <property type="match status" value="1"/>
</dbReference>
<name>A0A7I7SKI9_9MYCO</name>
<keyword evidence="10" id="KW-1185">Reference proteome</keyword>
<dbReference type="PANTHER" id="PTHR33630">
    <property type="entry name" value="CUTINASE RV1984C-RELATED-RELATED"/>
    <property type="match status" value="1"/>
</dbReference>
<evidence type="ECO:0000256" key="6">
    <source>
        <dbReference type="ARBA" id="ARBA00022801"/>
    </source>
</evidence>
<keyword evidence="4 8" id="KW-0964">Secreted</keyword>
<dbReference type="KEGG" id="msar:MSAR_06400"/>
<sequence length="221" mass="22815">MAGMRVTAVLSSVAAILSVAASIGPTAVATAADCPDVEVIFARGRFEPPGIGRIGDAYVGALRAKTPRSVGVYGVNYIADWDIAAGANDMSRHLQYLASNCPNTRLVPGGYSLGAAVTDVVLGATESQFGFTNPLPASVAPHVAAVAVFGNGTRSIFGPVSATNNPLYGPKTIDQCNVDDPICNGIDPSTFVGNWSSHLQDAYIDSGLVDQAAQFTADRLQ</sequence>
<dbReference type="EC" id="3.1.1.-" evidence="8"/>
<organism evidence="9 10">
    <name type="scientific">Mycolicibacterium sarraceniae</name>
    <dbReference type="NCBI Taxonomy" id="1534348"/>
    <lineage>
        <taxon>Bacteria</taxon>
        <taxon>Bacillati</taxon>
        <taxon>Actinomycetota</taxon>
        <taxon>Actinomycetes</taxon>
        <taxon>Mycobacteriales</taxon>
        <taxon>Mycobacteriaceae</taxon>
        <taxon>Mycolicibacterium</taxon>
    </lineage>
</organism>
<dbReference type="Pfam" id="PF01083">
    <property type="entry name" value="Cutinase"/>
    <property type="match status" value="1"/>
</dbReference>
<proteinExistence type="inferred from homology"/>
<comment type="subcellular location">
    <subcellularLocation>
        <location evidence="1 8">Secreted</location>
    </subcellularLocation>
</comment>
<keyword evidence="7" id="KW-1015">Disulfide bond</keyword>
<evidence type="ECO:0000256" key="8">
    <source>
        <dbReference type="RuleBase" id="RU361263"/>
    </source>
</evidence>
<gene>
    <name evidence="9" type="primary">cut2_2</name>
    <name evidence="9" type="ORF">MSAR_06400</name>
</gene>
<evidence type="ECO:0000256" key="3">
    <source>
        <dbReference type="ARBA" id="ARBA00022487"/>
    </source>
</evidence>
<feature type="signal peptide" evidence="8">
    <location>
        <begin position="1"/>
        <end position="31"/>
    </location>
</feature>
<evidence type="ECO:0000256" key="7">
    <source>
        <dbReference type="ARBA" id="ARBA00023157"/>
    </source>
</evidence>
<dbReference type="EMBL" id="AP022595">
    <property type="protein sequence ID" value="BBY57504.1"/>
    <property type="molecule type" value="Genomic_DNA"/>
</dbReference>
<evidence type="ECO:0000256" key="1">
    <source>
        <dbReference type="ARBA" id="ARBA00004613"/>
    </source>
</evidence>
<comment type="similarity">
    <text evidence="2 8">Belongs to the cutinase family.</text>
</comment>
<dbReference type="SUPFAM" id="SSF53474">
    <property type="entry name" value="alpha/beta-Hydrolases"/>
    <property type="match status" value="1"/>
</dbReference>
<comment type="function">
    <text evidence="8">Catalyzes the hydrolysis of complex carboxylic polyesters found in the cell wall of plants. Degrades cutin, a macromolecule that forms the structure of the plant cuticle.</text>
</comment>
<dbReference type="InterPro" id="IPR043580">
    <property type="entry name" value="CUTINASE_1"/>
</dbReference>
<dbReference type="AlphaFoldDB" id="A0A7I7SKI9"/>
<reference evidence="9 10" key="1">
    <citation type="journal article" date="2019" name="Emerg. Microbes Infect.">
        <title>Comprehensive subspecies identification of 175 nontuberculous mycobacteria species based on 7547 genomic profiles.</title>
        <authorList>
            <person name="Matsumoto Y."/>
            <person name="Kinjo T."/>
            <person name="Motooka D."/>
            <person name="Nabeya D."/>
            <person name="Jung N."/>
            <person name="Uechi K."/>
            <person name="Horii T."/>
            <person name="Iida T."/>
            <person name="Fujita J."/>
            <person name="Nakamura S."/>
        </authorList>
    </citation>
    <scope>NUCLEOTIDE SEQUENCE [LARGE SCALE GENOMIC DNA]</scope>
    <source>
        <strain evidence="9 10">JCM 30395</strain>
    </source>
</reference>
<evidence type="ECO:0000256" key="4">
    <source>
        <dbReference type="ARBA" id="ARBA00022525"/>
    </source>
</evidence>
<keyword evidence="6 8" id="KW-0378">Hydrolase</keyword>
<evidence type="ECO:0000256" key="5">
    <source>
        <dbReference type="ARBA" id="ARBA00022729"/>
    </source>
</evidence>
<evidence type="ECO:0000256" key="2">
    <source>
        <dbReference type="ARBA" id="ARBA00007534"/>
    </source>
</evidence>
<evidence type="ECO:0000313" key="9">
    <source>
        <dbReference type="EMBL" id="BBY57504.1"/>
    </source>
</evidence>
<dbReference type="Gene3D" id="3.40.50.1820">
    <property type="entry name" value="alpha/beta hydrolase"/>
    <property type="match status" value="1"/>
</dbReference>
<protein>
    <recommendedName>
        <fullName evidence="8">Cutinase</fullName>
        <ecNumber evidence="8">3.1.1.-</ecNumber>
    </recommendedName>
</protein>
<dbReference type="Proteomes" id="UP000466445">
    <property type="component" value="Chromosome"/>
</dbReference>
<dbReference type="GO" id="GO:0005576">
    <property type="term" value="C:extracellular region"/>
    <property type="evidence" value="ECO:0007669"/>
    <property type="project" value="UniProtKB-SubCell"/>
</dbReference>
<dbReference type="SMART" id="SM01110">
    <property type="entry name" value="Cutinase"/>
    <property type="match status" value="1"/>
</dbReference>
<dbReference type="PROSITE" id="PS00155">
    <property type="entry name" value="CUTINASE_1"/>
    <property type="match status" value="1"/>
</dbReference>
<dbReference type="InterPro" id="IPR000675">
    <property type="entry name" value="Cutinase/axe"/>
</dbReference>
<keyword evidence="3 8" id="KW-0719">Serine esterase</keyword>
<dbReference type="InterPro" id="IPR029058">
    <property type="entry name" value="AB_hydrolase_fold"/>
</dbReference>
<dbReference type="GO" id="GO:0052689">
    <property type="term" value="F:carboxylic ester hydrolase activity"/>
    <property type="evidence" value="ECO:0007669"/>
    <property type="project" value="UniProtKB-KW"/>
</dbReference>
<evidence type="ECO:0000313" key="10">
    <source>
        <dbReference type="Proteomes" id="UP000466445"/>
    </source>
</evidence>
<keyword evidence="5 8" id="KW-0732">Signal</keyword>
<feature type="chain" id="PRO_5029950428" description="Cutinase" evidence="8">
    <location>
        <begin position="32"/>
        <end position="221"/>
    </location>
</feature>
<accession>A0A7I7SKI9</accession>